<evidence type="ECO:0000256" key="1">
    <source>
        <dbReference type="SAM" id="SignalP"/>
    </source>
</evidence>
<feature type="chain" id="PRO_5028834258" description="Tetratricopeptide repeat protein" evidence="1">
    <location>
        <begin position="24"/>
        <end position="463"/>
    </location>
</feature>
<accession>A0A7C9IHL5</accession>
<evidence type="ECO:0000313" key="3">
    <source>
        <dbReference type="Proteomes" id="UP000480350"/>
    </source>
</evidence>
<dbReference type="RefSeq" id="WP_160764688.1">
    <property type="nucleotide sequence ID" value="NZ_WUPT01000002.1"/>
</dbReference>
<feature type="signal peptide" evidence="1">
    <location>
        <begin position="1"/>
        <end position="23"/>
    </location>
</feature>
<comment type="caution">
    <text evidence="2">The sequence shown here is derived from an EMBL/GenBank/DDBJ whole genome shotgun (WGS) entry which is preliminary data.</text>
</comment>
<dbReference type="AlphaFoldDB" id="A0A7C9IHL5"/>
<name>A0A7C9IHL5_9RHOB</name>
<dbReference type="InterPro" id="IPR011990">
    <property type="entry name" value="TPR-like_helical_dom_sf"/>
</dbReference>
<evidence type="ECO:0000313" key="2">
    <source>
        <dbReference type="EMBL" id="MXQ08789.1"/>
    </source>
</evidence>
<reference evidence="2 3" key="1">
    <citation type="submission" date="2019-12" db="EMBL/GenBank/DDBJ databases">
        <authorList>
            <person name="Lee S.D."/>
        </authorList>
    </citation>
    <scope>NUCLEOTIDE SEQUENCE [LARGE SCALE GENOMIC DNA]</scope>
    <source>
        <strain evidence="2 3">GH1-50</strain>
    </source>
</reference>
<keyword evidence="1" id="KW-0732">Signal</keyword>
<reference evidence="2 3" key="2">
    <citation type="submission" date="2020-03" db="EMBL/GenBank/DDBJ databases">
        <title>Kangsaoukella pontilimi gen. nov., sp. nov., a new member of the family Rhodobacteraceae isolated from a tidal mudflat.</title>
        <authorList>
            <person name="Kim I.S."/>
        </authorList>
    </citation>
    <scope>NUCLEOTIDE SEQUENCE [LARGE SCALE GENOMIC DNA]</scope>
    <source>
        <strain evidence="2 3">GH1-50</strain>
    </source>
</reference>
<proteinExistence type="predicted"/>
<sequence>MRNFSRAAHAALFLLTTFVVIFADEAIAQTSEEEQQVVLNAAQARFVARQALTQGNLPLAKALSDAVLAQTPDDAEMLMIRAILARQAGDLEMARDAGARAYRKTDNPALRFDAAMLVADLHARDENYTRSQIWLRRADQAAQNDRQRAVTANAYRQVTRLNPFSVQLRFGVRPSNNVNNGAETTVIELGGLPFRLDDSGQQLGGYEATAGVSLAYRLSESETQRTQALGELYFRKVWLDSAAKEASPASENSDFDYGTIIAGIRHQRLIWPETGPTSITALLGQSWYGGEKLARWTEVTANQIVQLEEGRGLSFGVNLRDETRLDSDINSSKALGLSVDYRQPVEGAGSWGAGLAVRNVWSDSATVDLFSTTLRADRNFGRVGPIEPTLRVSVENRNYHKWLSTPGGRQDRSLTIDVGATWPEAQYYGFVPQASVRGRRTWSNVDIYDRNELSFGMTLVSRF</sequence>
<keyword evidence="3" id="KW-1185">Reference proteome</keyword>
<organism evidence="2 3">
    <name type="scientific">Kangsaoukella pontilimi</name>
    <dbReference type="NCBI Taxonomy" id="2691042"/>
    <lineage>
        <taxon>Bacteria</taxon>
        <taxon>Pseudomonadati</taxon>
        <taxon>Pseudomonadota</taxon>
        <taxon>Alphaproteobacteria</taxon>
        <taxon>Rhodobacterales</taxon>
        <taxon>Paracoccaceae</taxon>
        <taxon>Kangsaoukella</taxon>
    </lineage>
</organism>
<dbReference type="EMBL" id="WUPT01000002">
    <property type="protein sequence ID" value="MXQ08789.1"/>
    <property type="molecule type" value="Genomic_DNA"/>
</dbReference>
<evidence type="ECO:0008006" key="4">
    <source>
        <dbReference type="Google" id="ProtNLM"/>
    </source>
</evidence>
<protein>
    <recommendedName>
        <fullName evidence="4">Tetratricopeptide repeat protein</fullName>
    </recommendedName>
</protein>
<dbReference type="Proteomes" id="UP000480350">
    <property type="component" value="Unassembled WGS sequence"/>
</dbReference>
<gene>
    <name evidence="2" type="ORF">GQ651_13105</name>
</gene>
<dbReference type="SUPFAM" id="SSF48452">
    <property type="entry name" value="TPR-like"/>
    <property type="match status" value="1"/>
</dbReference>